<evidence type="ECO:0000256" key="1">
    <source>
        <dbReference type="SAM" id="MobiDB-lite"/>
    </source>
</evidence>
<dbReference type="Proteomes" id="UP001362999">
    <property type="component" value="Unassembled WGS sequence"/>
</dbReference>
<sequence length="386" mass="42830">MTPKRRRPAAGKAKKKNPEVERVQQDIEDMVNGLPPDMQRRWFRYKPESSGSKDADNYSPLPSPQKASTSNSSASSTLVKKETIDLSLDSDSDSETTLVQPSRKTKKRKKSQSVDDTPDTDDSPAVKMSFYLYVQAPPPPVLVILVLLYSSILFSELLSIIATGCQTNLENLRVDTLQWKFDRPANSPRKSLSNLVAFEVMIKTLKDRHKDYVFSVFMLPPAPVKRELPWLNDDDGTRQGPIDFEYTAEELALPSGSATSIRDQIASIDESSKTQLNELLNEYPIDNNPSFPGKRIFHNETGYFNLDDIKLRVWAAAKTIQLPRTAAPSAAVVPLATPAPSSTGDLFSAVLSNPLLLQALFAQQMSHLVPSSPWLPPTRNASTRTG</sequence>
<feature type="compositionally biased region" description="Basic and acidic residues" evidence="1">
    <location>
        <begin position="16"/>
        <end position="25"/>
    </location>
</feature>
<feature type="region of interest" description="Disordered" evidence="1">
    <location>
        <begin position="1"/>
        <end position="121"/>
    </location>
</feature>
<evidence type="ECO:0000313" key="2">
    <source>
        <dbReference type="EMBL" id="KAK7059545.1"/>
    </source>
</evidence>
<dbReference type="EMBL" id="JAWWNJ010000003">
    <property type="protein sequence ID" value="KAK7059545.1"/>
    <property type="molecule type" value="Genomic_DNA"/>
</dbReference>
<gene>
    <name evidence="2" type="ORF">R3P38DRAFT_2758966</name>
</gene>
<organism evidence="2 3">
    <name type="scientific">Favolaschia claudopus</name>
    <dbReference type="NCBI Taxonomy" id="2862362"/>
    <lineage>
        <taxon>Eukaryota</taxon>
        <taxon>Fungi</taxon>
        <taxon>Dikarya</taxon>
        <taxon>Basidiomycota</taxon>
        <taxon>Agaricomycotina</taxon>
        <taxon>Agaricomycetes</taxon>
        <taxon>Agaricomycetidae</taxon>
        <taxon>Agaricales</taxon>
        <taxon>Marasmiineae</taxon>
        <taxon>Mycenaceae</taxon>
        <taxon>Favolaschia</taxon>
    </lineage>
</organism>
<feature type="compositionally biased region" description="Basic and acidic residues" evidence="1">
    <location>
        <begin position="45"/>
        <end position="56"/>
    </location>
</feature>
<keyword evidence="3" id="KW-1185">Reference proteome</keyword>
<evidence type="ECO:0000313" key="3">
    <source>
        <dbReference type="Proteomes" id="UP001362999"/>
    </source>
</evidence>
<proteinExistence type="predicted"/>
<accession>A0AAW0E6D9</accession>
<dbReference type="AlphaFoldDB" id="A0AAW0E6D9"/>
<feature type="compositionally biased region" description="Low complexity" evidence="1">
    <location>
        <begin position="67"/>
        <end position="77"/>
    </location>
</feature>
<protein>
    <submittedName>
        <fullName evidence="2">Uncharacterized protein</fullName>
    </submittedName>
</protein>
<feature type="compositionally biased region" description="Basic residues" evidence="1">
    <location>
        <begin position="1"/>
        <end position="15"/>
    </location>
</feature>
<name>A0AAW0E6D9_9AGAR</name>
<reference evidence="2 3" key="1">
    <citation type="journal article" date="2024" name="J Genomics">
        <title>Draft genome sequencing and assembly of Favolaschia claudopus CIRM-BRFM 2984 isolated from oak limbs.</title>
        <authorList>
            <person name="Navarro D."/>
            <person name="Drula E."/>
            <person name="Chaduli D."/>
            <person name="Cazenave R."/>
            <person name="Ahrendt S."/>
            <person name="Wang J."/>
            <person name="Lipzen A."/>
            <person name="Daum C."/>
            <person name="Barry K."/>
            <person name="Grigoriev I.V."/>
            <person name="Favel A."/>
            <person name="Rosso M.N."/>
            <person name="Martin F."/>
        </authorList>
    </citation>
    <scope>NUCLEOTIDE SEQUENCE [LARGE SCALE GENOMIC DNA]</scope>
    <source>
        <strain evidence="2 3">CIRM-BRFM 2984</strain>
    </source>
</reference>
<comment type="caution">
    <text evidence="2">The sequence shown here is derived from an EMBL/GenBank/DDBJ whole genome shotgun (WGS) entry which is preliminary data.</text>
</comment>